<evidence type="ECO:0000313" key="2">
    <source>
        <dbReference type="EMBL" id="BBL72576.1"/>
    </source>
</evidence>
<dbReference type="Proteomes" id="UP000824988">
    <property type="component" value="Chromosome"/>
</dbReference>
<proteinExistence type="predicted"/>
<keyword evidence="3" id="KW-1185">Reference proteome</keyword>
<keyword evidence="1" id="KW-0812">Transmembrane</keyword>
<dbReference type="KEGG" id="moz:MoryE10_31820"/>
<organism evidence="2 3">
    <name type="scientific">Methylogaea oryzae</name>
    <dbReference type="NCBI Taxonomy" id="1295382"/>
    <lineage>
        <taxon>Bacteria</taxon>
        <taxon>Pseudomonadati</taxon>
        <taxon>Pseudomonadota</taxon>
        <taxon>Gammaproteobacteria</taxon>
        <taxon>Methylococcales</taxon>
        <taxon>Methylococcaceae</taxon>
        <taxon>Methylogaea</taxon>
    </lineage>
</organism>
<evidence type="ECO:0000256" key="1">
    <source>
        <dbReference type="SAM" id="Phobius"/>
    </source>
</evidence>
<reference evidence="2" key="1">
    <citation type="submission" date="2019-06" db="EMBL/GenBank/DDBJ databases">
        <title>Complete genome sequence of Methylogaea oryzae strain JCM16910.</title>
        <authorList>
            <person name="Asakawa S."/>
        </authorList>
    </citation>
    <scope>NUCLEOTIDE SEQUENCE</scope>
    <source>
        <strain evidence="2">E10</strain>
    </source>
</reference>
<dbReference type="RefSeq" id="WP_156302356.1">
    <property type="nucleotide sequence ID" value="NZ_AP019782.1"/>
</dbReference>
<accession>A0A8D4VRL8</accession>
<keyword evidence="1" id="KW-1133">Transmembrane helix</keyword>
<protein>
    <submittedName>
        <fullName evidence="2">Uncharacterized protein</fullName>
    </submittedName>
</protein>
<gene>
    <name evidence="2" type="ORF">MoryE10_31820</name>
</gene>
<dbReference type="EMBL" id="AP019782">
    <property type="protein sequence ID" value="BBL72576.1"/>
    <property type="molecule type" value="Genomic_DNA"/>
</dbReference>
<evidence type="ECO:0000313" key="3">
    <source>
        <dbReference type="Proteomes" id="UP000824988"/>
    </source>
</evidence>
<feature type="transmembrane region" description="Helical" evidence="1">
    <location>
        <begin position="73"/>
        <end position="91"/>
    </location>
</feature>
<dbReference type="AlphaFoldDB" id="A0A8D4VRL8"/>
<sequence length="126" mass="14836">MSLDERDYMIERHRRLYEHTEEIPKRLRSLDEPSDSAKQLTTRLRKFREGHTYNSQNANAYSTYYQGRRSKKAVVPIGLFIGAIALTLFFFTHKRGEPIFPAFSNDYRPAITKDQLQAAGIMRREH</sequence>
<name>A0A8D4VRL8_9GAMM</name>
<keyword evidence="1" id="KW-0472">Membrane</keyword>